<dbReference type="SUPFAM" id="SSF55729">
    <property type="entry name" value="Acyl-CoA N-acyltransferases (Nat)"/>
    <property type="match status" value="1"/>
</dbReference>
<dbReference type="Pfam" id="PF00583">
    <property type="entry name" value="Acetyltransf_1"/>
    <property type="match status" value="1"/>
</dbReference>
<proteinExistence type="predicted"/>
<dbReference type="GO" id="GO:0016747">
    <property type="term" value="F:acyltransferase activity, transferring groups other than amino-acyl groups"/>
    <property type="evidence" value="ECO:0007669"/>
    <property type="project" value="InterPro"/>
</dbReference>
<protein>
    <submittedName>
        <fullName evidence="4">GNAT family N-acetyltransferase</fullName>
    </submittedName>
</protein>
<dbReference type="EMBL" id="PDDY01000004">
    <property type="protein sequence ID" value="PEH39127.1"/>
    <property type="molecule type" value="Genomic_DNA"/>
</dbReference>
<dbReference type="Proteomes" id="UP000220629">
    <property type="component" value="Unassembled WGS sequence"/>
</dbReference>
<keyword evidence="1 4" id="KW-0808">Transferase</keyword>
<gene>
    <name evidence="4" type="ORF">CRM94_32985</name>
</gene>
<evidence type="ECO:0000259" key="3">
    <source>
        <dbReference type="PROSITE" id="PS51186"/>
    </source>
</evidence>
<dbReference type="InterPro" id="IPR016181">
    <property type="entry name" value="Acyl_CoA_acyltransferase"/>
</dbReference>
<comment type="caution">
    <text evidence="4">The sequence shown here is derived from an EMBL/GenBank/DDBJ whole genome shotgun (WGS) entry which is preliminary data.</text>
</comment>
<sequence>MRQRETARAATHLEADALAMRALTREADEAAVLRLFLAAPAYTLAVEGRMPCQDDVDDFFEGMPPGKRAADKFMLGFELGAETIGCADLIRAHPEPDCAFLGLLLFDQARQGRGHGRAALGLIETLARGWGATRLRLAAVSSHPRAVAFWQREGFALCSRVSQPRFTGELLVMERAIG</sequence>
<dbReference type="Gene3D" id="3.40.630.30">
    <property type="match status" value="1"/>
</dbReference>
<evidence type="ECO:0000313" key="4">
    <source>
        <dbReference type="EMBL" id="PEH39127.1"/>
    </source>
</evidence>
<dbReference type="PANTHER" id="PTHR43877">
    <property type="entry name" value="AMINOALKYLPHOSPHONATE N-ACETYLTRANSFERASE-RELATED-RELATED"/>
    <property type="match status" value="1"/>
</dbReference>
<dbReference type="CDD" id="cd04301">
    <property type="entry name" value="NAT_SF"/>
    <property type="match status" value="1"/>
</dbReference>
<evidence type="ECO:0000256" key="1">
    <source>
        <dbReference type="ARBA" id="ARBA00022679"/>
    </source>
</evidence>
<dbReference type="PANTHER" id="PTHR43877:SF2">
    <property type="entry name" value="AMINOALKYLPHOSPHONATE N-ACETYLTRANSFERASE-RELATED"/>
    <property type="match status" value="1"/>
</dbReference>
<dbReference type="RefSeq" id="WP_098154375.1">
    <property type="nucleotide sequence ID" value="NZ_CADEQB010000025.1"/>
</dbReference>
<evidence type="ECO:0000313" key="5">
    <source>
        <dbReference type="Proteomes" id="UP000220629"/>
    </source>
</evidence>
<dbReference type="InterPro" id="IPR050832">
    <property type="entry name" value="Bact_Acetyltransf"/>
</dbReference>
<accession>A0A2A7S634</accession>
<reference evidence="5" key="1">
    <citation type="submission" date="2017-09" db="EMBL/GenBank/DDBJ databases">
        <title>FDA dAtabase for Regulatory Grade micrObial Sequences (FDA-ARGOS): Supporting development and validation of Infectious Disease Dx tests.</title>
        <authorList>
            <person name="Minogue T."/>
            <person name="Wolcott M."/>
            <person name="Wasieloski L."/>
            <person name="Aguilar W."/>
            <person name="Moore D."/>
            <person name="Tallon L."/>
            <person name="Sadzewicz L."/>
            <person name="Ott S."/>
            <person name="Zhao X."/>
            <person name="Nagaraj S."/>
            <person name="Vavikolanu K."/>
            <person name="Aluvathingal J."/>
            <person name="Nadendla S."/>
            <person name="Sichtig H."/>
        </authorList>
    </citation>
    <scope>NUCLEOTIDE SEQUENCE [LARGE SCALE GENOMIC DNA]</scope>
    <source>
        <strain evidence="5">FDAARGOS_390</strain>
    </source>
</reference>
<organism evidence="4 5">
    <name type="scientific">Burkholderia gladioli</name>
    <name type="common">Pseudomonas marginata</name>
    <name type="synonym">Phytomonas marginata</name>
    <dbReference type="NCBI Taxonomy" id="28095"/>
    <lineage>
        <taxon>Bacteria</taxon>
        <taxon>Pseudomonadati</taxon>
        <taxon>Pseudomonadota</taxon>
        <taxon>Betaproteobacteria</taxon>
        <taxon>Burkholderiales</taxon>
        <taxon>Burkholderiaceae</taxon>
        <taxon>Burkholderia</taxon>
    </lineage>
</organism>
<keyword evidence="2" id="KW-0012">Acyltransferase</keyword>
<dbReference type="InterPro" id="IPR000182">
    <property type="entry name" value="GNAT_dom"/>
</dbReference>
<name>A0A2A7S634_BURGA</name>
<feature type="domain" description="N-acetyltransferase" evidence="3">
    <location>
        <begin position="18"/>
        <end position="178"/>
    </location>
</feature>
<dbReference type="AlphaFoldDB" id="A0A2A7S634"/>
<dbReference type="PROSITE" id="PS51186">
    <property type="entry name" value="GNAT"/>
    <property type="match status" value="1"/>
</dbReference>
<evidence type="ECO:0000256" key="2">
    <source>
        <dbReference type="ARBA" id="ARBA00023315"/>
    </source>
</evidence>